<evidence type="ECO:0000313" key="4">
    <source>
        <dbReference type="Proteomes" id="UP000245119"/>
    </source>
</evidence>
<protein>
    <recommendedName>
        <fullName evidence="5">Apple domain-containing protein</fullName>
    </recommendedName>
</protein>
<reference evidence="3 4" key="1">
    <citation type="submission" date="2018-04" db="EMBL/GenBank/DDBJ databases">
        <title>The genome of golden apple snail Pomacea canaliculata provides insight into stress tolerance and invasive adaptation.</title>
        <authorList>
            <person name="Liu C."/>
            <person name="Liu B."/>
            <person name="Ren Y."/>
            <person name="Zhang Y."/>
            <person name="Wang H."/>
            <person name="Li S."/>
            <person name="Jiang F."/>
            <person name="Yin L."/>
            <person name="Zhang G."/>
            <person name="Qian W."/>
            <person name="Fan W."/>
        </authorList>
    </citation>
    <scope>NUCLEOTIDE SEQUENCE [LARGE SCALE GENOMIC DNA]</scope>
    <source>
        <strain evidence="3">SZHN2017</strain>
        <tissue evidence="3">Muscle</tissue>
    </source>
</reference>
<sequence length="161" mass="17576">MQVCKRVILMLSVLSCLAADVAYLRDGAGFRQSSLSNRIFTDGLLWQAGCRSLATCAISCMLDHRCLAFTLSPVTTGGQRRCRAHSSTALSMSVAESGTQTFFLHHKAERVLDTSTDSNVHTSPGTSSTSETTTESTTAATTLHHLHPHHDREDRDSRDHD</sequence>
<evidence type="ECO:0000256" key="2">
    <source>
        <dbReference type="SAM" id="SignalP"/>
    </source>
</evidence>
<keyword evidence="2" id="KW-0732">Signal</keyword>
<feature type="region of interest" description="Disordered" evidence="1">
    <location>
        <begin position="114"/>
        <end position="161"/>
    </location>
</feature>
<feature type="compositionally biased region" description="Basic and acidic residues" evidence="1">
    <location>
        <begin position="150"/>
        <end position="161"/>
    </location>
</feature>
<gene>
    <name evidence="3" type="ORF">C0Q70_05498</name>
</gene>
<feature type="compositionally biased region" description="Low complexity" evidence="1">
    <location>
        <begin position="121"/>
        <end position="143"/>
    </location>
</feature>
<organism evidence="3 4">
    <name type="scientific">Pomacea canaliculata</name>
    <name type="common">Golden apple snail</name>
    <dbReference type="NCBI Taxonomy" id="400727"/>
    <lineage>
        <taxon>Eukaryota</taxon>
        <taxon>Metazoa</taxon>
        <taxon>Spiralia</taxon>
        <taxon>Lophotrochozoa</taxon>
        <taxon>Mollusca</taxon>
        <taxon>Gastropoda</taxon>
        <taxon>Caenogastropoda</taxon>
        <taxon>Architaenioglossa</taxon>
        <taxon>Ampullarioidea</taxon>
        <taxon>Ampullariidae</taxon>
        <taxon>Pomacea</taxon>
    </lineage>
</organism>
<proteinExistence type="predicted"/>
<evidence type="ECO:0000313" key="3">
    <source>
        <dbReference type="EMBL" id="PVD34231.1"/>
    </source>
</evidence>
<dbReference type="EMBL" id="PZQS01000003">
    <property type="protein sequence ID" value="PVD34231.1"/>
    <property type="molecule type" value="Genomic_DNA"/>
</dbReference>
<evidence type="ECO:0008006" key="5">
    <source>
        <dbReference type="Google" id="ProtNLM"/>
    </source>
</evidence>
<dbReference type="AlphaFoldDB" id="A0A2T7PLC3"/>
<accession>A0A2T7PLC3</accession>
<feature type="signal peptide" evidence="2">
    <location>
        <begin position="1"/>
        <end position="18"/>
    </location>
</feature>
<comment type="caution">
    <text evidence="3">The sequence shown here is derived from an EMBL/GenBank/DDBJ whole genome shotgun (WGS) entry which is preliminary data.</text>
</comment>
<dbReference type="Proteomes" id="UP000245119">
    <property type="component" value="Linkage Group LG3"/>
</dbReference>
<name>A0A2T7PLC3_POMCA</name>
<keyword evidence="4" id="KW-1185">Reference proteome</keyword>
<feature type="chain" id="PRO_5015558271" description="Apple domain-containing protein" evidence="2">
    <location>
        <begin position="19"/>
        <end position="161"/>
    </location>
</feature>
<evidence type="ECO:0000256" key="1">
    <source>
        <dbReference type="SAM" id="MobiDB-lite"/>
    </source>
</evidence>